<dbReference type="GO" id="GO:0008788">
    <property type="term" value="F:alpha,alpha-phosphotrehalase activity"/>
    <property type="evidence" value="ECO:0007669"/>
    <property type="project" value="UniProtKB-UniRule"/>
</dbReference>
<evidence type="ECO:0000256" key="2">
    <source>
        <dbReference type="ARBA" id="ARBA00022801"/>
    </source>
</evidence>
<dbReference type="FunFam" id="3.20.20.80:FF:000064">
    <property type="entry name" value="Oligo-1,6-glucosidase"/>
    <property type="match status" value="1"/>
</dbReference>
<keyword evidence="3" id="KW-0326">Glycosidase</keyword>
<dbReference type="Pfam" id="PF23915">
    <property type="entry name" value="SusG_C"/>
    <property type="match status" value="1"/>
</dbReference>
<dbReference type="GO" id="GO:0005993">
    <property type="term" value="P:trehalose catabolic process"/>
    <property type="evidence" value="ECO:0007669"/>
    <property type="project" value="InterPro"/>
</dbReference>
<evidence type="ECO:0000313" key="7">
    <source>
        <dbReference type="Proteomes" id="UP000051658"/>
    </source>
</evidence>
<dbReference type="InterPro" id="IPR045857">
    <property type="entry name" value="O16G_dom_2"/>
</dbReference>
<protein>
    <recommendedName>
        <fullName evidence="4">Alpha,alpha-phosphotrehalase</fullName>
        <ecNumber evidence="4">3.2.1.93</ecNumber>
    </recommendedName>
</protein>
<evidence type="ECO:0000256" key="3">
    <source>
        <dbReference type="ARBA" id="ARBA00023295"/>
    </source>
</evidence>
<dbReference type="SMART" id="SM00642">
    <property type="entry name" value="Aamy"/>
    <property type="match status" value="1"/>
</dbReference>
<keyword evidence="7" id="KW-1185">Reference proteome</keyword>
<dbReference type="AlphaFoldDB" id="A0A0R2HXJ9"/>
<comment type="caution">
    <text evidence="6">The sequence shown here is derived from an EMBL/GenBank/DDBJ whole genome shotgun (WGS) entry which is preliminary data.</text>
</comment>
<dbReference type="Proteomes" id="UP000051658">
    <property type="component" value="Unassembled WGS sequence"/>
</dbReference>
<gene>
    <name evidence="6" type="ORF">IV74_GL000025</name>
</gene>
<comment type="similarity">
    <text evidence="1">Belongs to the glycosyl hydrolase 13 family.</text>
</comment>
<dbReference type="EMBL" id="JQBS01000006">
    <property type="protein sequence ID" value="KRN57506.1"/>
    <property type="molecule type" value="Genomic_DNA"/>
</dbReference>
<dbReference type="Gene3D" id="3.20.20.80">
    <property type="entry name" value="Glycosidases"/>
    <property type="match status" value="1"/>
</dbReference>
<proteinExistence type="inferred from homology"/>
<dbReference type="PATRIC" id="fig|1449336.4.peg.25"/>
<dbReference type="Pfam" id="PF00128">
    <property type="entry name" value="Alpha-amylase"/>
    <property type="match status" value="1"/>
</dbReference>
<dbReference type="EC" id="3.2.1.93" evidence="4"/>
<organism evidence="6 7">
    <name type="scientific">Carnobacterium divergens DSM 20623</name>
    <dbReference type="NCBI Taxonomy" id="1449336"/>
    <lineage>
        <taxon>Bacteria</taxon>
        <taxon>Bacillati</taxon>
        <taxon>Bacillota</taxon>
        <taxon>Bacilli</taxon>
        <taxon>Lactobacillales</taxon>
        <taxon>Carnobacteriaceae</taxon>
        <taxon>Carnobacterium</taxon>
    </lineage>
</organism>
<dbReference type="Gene3D" id="2.60.40.1180">
    <property type="entry name" value="Golgi alpha-mannosidase II"/>
    <property type="match status" value="1"/>
</dbReference>
<evidence type="ECO:0000259" key="5">
    <source>
        <dbReference type="SMART" id="SM00642"/>
    </source>
</evidence>
<evidence type="ECO:0000256" key="1">
    <source>
        <dbReference type="ARBA" id="ARBA00008061"/>
    </source>
</evidence>
<dbReference type="eggNOG" id="COG0366">
    <property type="taxonomic scope" value="Bacteria"/>
</dbReference>
<reference evidence="6 7" key="1">
    <citation type="journal article" date="2015" name="Genome Announc.">
        <title>Expanding the biotechnology potential of lactobacilli through comparative genomics of 213 strains and associated genera.</title>
        <authorList>
            <person name="Sun Z."/>
            <person name="Harris H.M."/>
            <person name="McCann A."/>
            <person name="Guo C."/>
            <person name="Argimon S."/>
            <person name="Zhang W."/>
            <person name="Yang X."/>
            <person name="Jeffery I.B."/>
            <person name="Cooney J.C."/>
            <person name="Kagawa T.F."/>
            <person name="Liu W."/>
            <person name="Song Y."/>
            <person name="Salvetti E."/>
            <person name="Wrobel A."/>
            <person name="Rasinkangas P."/>
            <person name="Parkhill J."/>
            <person name="Rea M.C."/>
            <person name="O'Sullivan O."/>
            <person name="Ritari J."/>
            <person name="Douillard F.P."/>
            <person name="Paul Ross R."/>
            <person name="Yang R."/>
            <person name="Briner A.E."/>
            <person name="Felis G.E."/>
            <person name="de Vos W.M."/>
            <person name="Barrangou R."/>
            <person name="Klaenhammer T.R."/>
            <person name="Caufield P.W."/>
            <person name="Cui Y."/>
            <person name="Zhang H."/>
            <person name="O'Toole P.W."/>
        </authorList>
    </citation>
    <scope>NUCLEOTIDE SEQUENCE [LARGE SCALE GENOMIC DNA]</scope>
    <source>
        <strain evidence="6 7">DSM 20623</strain>
    </source>
</reference>
<name>A0A0R2HXJ9_CARDV</name>
<dbReference type="NCBIfam" id="TIGR02403">
    <property type="entry name" value="trehalose_treC"/>
    <property type="match status" value="1"/>
</dbReference>
<dbReference type="InterPro" id="IPR013780">
    <property type="entry name" value="Glyco_hydro_b"/>
</dbReference>
<dbReference type="SUPFAM" id="SSF51445">
    <property type="entry name" value="(Trans)glycosidases"/>
    <property type="match status" value="1"/>
</dbReference>
<dbReference type="SUPFAM" id="SSF51011">
    <property type="entry name" value="Glycosyl hydrolase domain"/>
    <property type="match status" value="1"/>
</dbReference>
<dbReference type="PANTHER" id="PTHR10357">
    <property type="entry name" value="ALPHA-AMYLASE FAMILY MEMBER"/>
    <property type="match status" value="1"/>
</dbReference>
<feature type="domain" description="Glycosyl hydrolase family 13 catalytic" evidence="5">
    <location>
        <begin position="15"/>
        <end position="417"/>
    </location>
</feature>
<dbReference type="GO" id="GO:0004556">
    <property type="term" value="F:alpha-amylase activity"/>
    <property type="evidence" value="ECO:0007669"/>
    <property type="project" value="TreeGrafter"/>
</dbReference>
<dbReference type="PANTHER" id="PTHR10357:SF217">
    <property type="entry name" value="TREHALOSE-6-PHOSPHATE HYDROLASE"/>
    <property type="match status" value="1"/>
</dbReference>
<dbReference type="NCBIfam" id="NF008183">
    <property type="entry name" value="PRK10933.1"/>
    <property type="match status" value="1"/>
</dbReference>
<accession>A0A0R2HXJ9</accession>
<dbReference type="Gene3D" id="3.90.400.10">
    <property type="entry name" value="Oligo-1,6-glucosidase, Domain 2"/>
    <property type="match status" value="1"/>
</dbReference>
<dbReference type="InterPro" id="IPR006047">
    <property type="entry name" value="GH13_cat_dom"/>
</dbReference>
<evidence type="ECO:0000256" key="4">
    <source>
        <dbReference type="NCBIfam" id="TIGR02403"/>
    </source>
</evidence>
<evidence type="ECO:0000313" key="6">
    <source>
        <dbReference type="EMBL" id="KRN57506.1"/>
    </source>
</evidence>
<dbReference type="InterPro" id="IPR012769">
    <property type="entry name" value="Trehalose_TreC"/>
</dbReference>
<dbReference type="CDD" id="cd11333">
    <property type="entry name" value="AmyAc_SI_OligoGlu_DGase"/>
    <property type="match status" value="1"/>
</dbReference>
<dbReference type="InterPro" id="IPR017853">
    <property type="entry name" value="GH"/>
</dbReference>
<dbReference type="InterPro" id="IPR056300">
    <property type="entry name" value="SusG-like_C"/>
</dbReference>
<sequence>MEFSMSNFHEKVIYQIYPKSFKDSNGDGVGDLRGVIEKIPYLSDLGVDMIWLNPFFCSPQNDNGYDISNYLAIDPLFGTMADFEELVRETQKLGIEIMLDMVLNHTSVEHEWFQKALAGDKKYQDYYYIREPKADGSLPTNWESKFGGPSWTPFGETGKYFLNLYDRTQADLNWHNPTVREELFAVVNFWLEKGVKGFRFDVMNVIGKPLELVDDLTGNGKSLYTDQPIVHEYLMELNKASFGKEEDSVTVGEMSSTTIDNCVMYSNPDRNELSMAFSFHHLKVDYLDGEKWSLMPFDFMELKTILNDWQEGMSEGNGWNALFWNNHDQPRALSRFGDPIHYRFETATMLAQTIHLLRGTPYIYQGEEIGMLNPDFADIKDYVDIETHNAYKELQEKGLSEAEIMAIIQEKSRDTSRTPMQWDSTENAGFSTGEPWLKVADNYSLINVKKEREEGQIFNYYQSLIQLRKEMKVISEGAYRSLLMEHPSVYGYVRELDSEQVLVLNNFYGESTSVDIPMEFIDQESRYLIGNGKKRKLTSKIHLEPYETIAFYIEKQHNNY</sequence>
<keyword evidence="2 6" id="KW-0378">Hydrolase</keyword>
<dbReference type="GO" id="GO:0005737">
    <property type="term" value="C:cytoplasm"/>
    <property type="evidence" value="ECO:0007669"/>
    <property type="project" value="UniProtKB-UniRule"/>
</dbReference>